<dbReference type="EMBL" id="KL198074">
    <property type="protein sequence ID" value="KDQ09805.1"/>
    <property type="molecule type" value="Genomic_DNA"/>
</dbReference>
<feature type="non-terminal residue" evidence="2">
    <location>
        <position position="97"/>
    </location>
</feature>
<dbReference type="STRING" id="930990.A0A067M549"/>
<feature type="domain" description="Tf2-1-like SH3-like" evidence="1">
    <location>
        <begin position="1"/>
        <end position="44"/>
    </location>
</feature>
<gene>
    <name evidence="2" type="ORF">BOTBODRAFT_92212</name>
</gene>
<keyword evidence="3" id="KW-1185">Reference proteome</keyword>
<dbReference type="Proteomes" id="UP000027195">
    <property type="component" value="Unassembled WGS sequence"/>
</dbReference>
<dbReference type="OrthoDB" id="3211671at2759"/>
<dbReference type="HOGENOM" id="CLU_132807_2_0_1"/>
<feature type="non-terminal residue" evidence="2">
    <location>
        <position position="1"/>
    </location>
</feature>
<dbReference type="InParanoid" id="A0A067M549"/>
<evidence type="ECO:0000259" key="1">
    <source>
        <dbReference type="Pfam" id="PF24626"/>
    </source>
</evidence>
<dbReference type="InterPro" id="IPR056924">
    <property type="entry name" value="SH3_Tf2-1"/>
</dbReference>
<evidence type="ECO:0000313" key="2">
    <source>
        <dbReference type="EMBL" id="KDQ09805.1"/>
    </source>
</evidence>
<organism evidence="2 3">
    <name type="scientific">Botryobasidium botryosum (strain FD-172 SS1)</name>
    <dbReference type="NCBI Taxonomy" id="930990"/>
    <lineage>
        <taxon>Eukaryota</taxon>
        <taxon>Fungi</taxon>
        <taxon>Dikarya</taxon>
        <taxon>Basidiomycota</taxon>
        <taxon>Agaricomycotina</taxon>
        <taxon>Agaricomycetes</taxon>
        <taxon>Cantharellales</taxon>
        <taxon>Botryobasidiaceae</taxon>
        <taxon>Botryobasidium</taxon>
    </lineage>
</organism>
<proteinExistence type="predicted"/>
<evidence type="ECO:0000313" key="3">
    <source>
        <dbReference type="Proteomes" id="UP000027195"/>
    </source>
</evidence>
<dbReference type="Pfam" id="PF24626">
    <property type="entry name" value="SH3_Tf2-1"/>
    <property type="match status" value="1"/>
</dbReference>
<dbReference type="AlphaFoldDB" id="A0A067M549"/>
<reference evidence="3" key="1">
    <citation type="journal article" date="2014" name="Proc. Natl. Acad. Sci. U.S.A.">
        <title>Extensive sampling of basidiomycete genomes demonstrates inadequacy of the white-rot/brown-rot paradigm for wood decay fungi.</title>
        <authorList>
            <person name="Riley R."/>
            <person name="Salamov A.A."/>
            <person name="Brown D.W."/>
            <person name="Nagy L.G."/>
            <person name="Floudas D."/>
            <person name="Held B.W."/>
            <person name="Levasseur A."/>
            <person name="Lombard V."/>
            <person name="Morin E."/>
            <person name="Otillar R."/>
            <person name="Lindquist E.A."/>
            <person name="Sun H."/>
            <person name="LaButti K.M."/>
            <person name="Schmutz J."/>
            <person name="Jabbour D."/>
            <person name="Luo H."/>
            <person name="Baker S.E."/>
            <person name="Pisabarro A.G."/>
            <person name="Walton J.D."/>
            <person name="Blanchette R.A."/>
            <person name="Henrissat B."/>
            <person name="Martin F."/>
            <person name="Cullen D."/>
            <person name="Hibbett D.S."/>
            <person name="Grigoriev I.V."/>
        </authorList>
    </citation>
    <scope>NUCLEOTIDE SEQUENCE [LARGE SCALE GENOMIC DNA]</scope>
    <source>
        <strain evidence="3">FD-172 SS1</strain>
    </source>
</reference>
<sequence length="97" mass="10886">LTPRFIRPYKIEKVIVPNASYRLELPAELRQHGISPTFHASLLRIHVPNDNRRFPGHLVHQISALGGAPTEWAVDRILSHNGKGETGTFEILWASGD</sequence>
<name>A0A067M549_BOTB1</name>
<protein>
    <recommendedName>
        <fullName evidence="1">Tf2-1-like SH3-like domain-containing protein</fullName>
    </recommendedName>
</protein>
<accession>A0A067M549</accession>